<keyword evidence="14" id="KW-1185">Reference proteome</keyword>
<evidence type="ECO:0000256" key="11">
    <source>
        <dbReference type="ARBA" id="ARBA00049399"/>
    </source>
</evidence>
<comment type="similarity">
    <text evidence="2 12">Belongs to the FPP/GGPP synthase family.</text>
</comment>
<evidence type="ECO:0000256" key="5">
    <source>
        <dbReference type="ARBA" id="ARBA00022679"/>
    </source>
</evidence>
<dbReference type="SUPFAM" id="SSF48576">
    <property type="entry name" value="Terpenoid synthases"/>
    <property type="match status" value="1"/>
</dbReference>
<comment type="cofactor">
    <cofactor evidence="1">
        <name>Mg(2+)</name>
        <dbReference type="ChEBI" id="CHEBI:18420"/>
    </cofactor>
</comment>
<dbReference type="PANTHER" id="PTHR43281">
    <property type="entry name" value="FARNESYL DIPHOSPHATE SYNTHASE"/>
    <property type="match status" value="1"/>
</dbReference>
<keyword evidence="8" id="KW-0414">Isoprene biosynthesis</keyword>
<dbReference type="PROSITE" id="PS00723">
    <property type="entry name" value="POLYPRENYL_SYNTHASE_1"/>
    <property type="match status" value="1"/>
</dbReference>
<dbReference type="EC" id="2.5.1.10" evidence="3"/>
<dbReference type="Gene3D" id="1.10.600.10">
    <property type="entry name" value="Farnesyl Diphosphate Synthase"/>
    <property type="match status" value="1"/>
</dbReference>
<dbReference type="GO" id="GO:0005737">
    <property type="term" value="C:cytoplasm"/>
    <property type="evidence" value="ECO:0007669"/>
    <property type="project" value="UniProtKB-ARBA"/>
</dbReference>
<dbReference type="GO" id="GO:0016114">
    <property type="term" value="P:terpenoid biosynthetic process"/>
    <property type="evidence" value="ECO:0007669"/>
    <property type="project" value="UniProtKB-ARBA"/>
</dbReference>
<dbReference type="InterPro" id="IPR033749">
    <property type="entry name" value="Polyprenyl_synt_CS"/>
</dbReference>
<protein>
    <recommendedName>
        <fullName evidence="4">Farnesyl diphosphate synthase</fullName>
        <ecNumber evidence="3">2.5.1.10</ecNumber>
    </recommendedName>
    <alternativeName>
        <fullName evidence="10">(2E,6E)-farnesyl diphosphate synthase</fullName>
    </alternativeName>
    <alternativeName>
        <fullName evidence="9">Geranyltranstransferase</fullName>
    </alternativeName>
</protein>
<keyword evidence="5 12" id="KW-0808">Transferase</keyword>
<name>A0A9X2MCT4_9FIRM</name>
<evidence type="ECO:0000256" key="8">
    <source>
        <dbReference type="ARBA" id="ARBA00023229"/>
    </source>
</evidence>
<evidence type="ECO:0000256" key="7">
    <source>
        <dbReference type="ARBA" id="ARBA00022842"/>
    </source>
</evidence>
<dbReference type="Proteomes" id="UP001142078">
    <property type="component" value="Unassembled WGS sequence"/>
</dbReference>
<evidence type="ECO:0000256" key="4">
    <source>
        <dbReference type="ARBA" id="ARBA00015100"/>
    </source>
</evidence>
<dbReference type="SFLD" id="SFLDS00005">
    <property type="entry name" value="Isoprenoid_Synthase_Type_I"/>
    <property type="match status" value="1"/>
</dbReference>
<evidence type="ECO:0000256" key="1">
    <source>
        <dbReference type="ARBA" id="ARBA00001946"/>
    </source>
</evidence>
<evidence type="ECO:0000256" key="3">
    <source>
        <dbReference type="ARBA" id="ARBA00012439"/>
    </source>
</evidence>
<evidence type="ECO:0000256" key="6">
    <source>
        <dbReference type="ARBA" id="ARBA00022723"/>
    </source>
</evidence>
<evidence type="ECO:0000256" key="9">
    <source>
        <dbReference type="ARBA" id="ARBA00032380"/>
    </source>
</evidence>
<dbReference type="CDD" id="cd00685">
    <property type="entry name" value="Trans_IPPS_HT"/>
    <property type="match status" value="1"/>
</dbReference>
<sequence length="288" mass="32342">MSLMDEINNLQSVVDNELSKVFTNKTGNYQEKIFEAMKYSLFTGGKRIRPILLLKSCEMVKGSYEEAIPFALALEMIHTYSLIHDDLPSMDNDDFRRGKPTNHKVFGEAIAILSGDGLLNLSYEIMVESIINKSKDKNDYNRYLLAFKEISNASGVEGMIGGQVVDILSDGKIIDSSELKYMYKCKTAALIRAAVVSGGIIGGANNEEIKKLKTYGECVGLGYQIRDDILDMDEDRKISKTTYLSFNPPGKAKEKVESLSKEAKESVKSFKNNKFLDEISYYLINRNK</sequence>
<dbReference type="EMBL" id="JANJZL010000001">
    <property type="protein sequence ID" value="MCR2042607.1"/>
    <property type="molecule type" value="Genomic_DNA"/>
</dbReference>
<reference evidence="13" key="1">
    <citation type="submission" date="2022-07" db="EMBL/GenBank/DDBJ databases">
        <title>Enhanced cultured diversity of the mouse gut microbiota enables custom-made synthetic communities.</title>
        <authorList>
            <person name="Afrizal A."/>
        </authorList>
    </citation>
    <scope>NUCLEOTIDE SEQUENCE</scope>
    <source>
        <strain evidence="13">DSM 29482</strain>
    </source>
</reference>
<dbReference type="Pfam" id="PF00348">
    <property type="entry name" value="polyprenyl_synt"/>
    <property type="match status" value="1"/>
</dbReference>
<proteinExistence type="inferred from homology"/>
<dbReference type="SFLD" id="SFLDG01017">
    <property type="entry name" value="Polyprenyl_Transferase_Like"/>
    <property type="match status" value="1"/>
</dbReference>
<evidence type="ECO:0000256" key="12">
    <source>
        <dbReference type="RuleBase" id="RU004466"/>
    </source>
</evidence>
<dbReference type="GO" id="GO:0046872">
    <property type="term" value="F:metal ion binding"/>
    <property type="evidence" value="ECO:0007669"/>
    <property type="project" value="UniProtKB-KW"/>
</dbReference>
<dbReference type="FunFam" id="1.10.600.10:FF:000001">
    <property type="entry name" value="Geranylgeranyl diphosphate synthase"/>
    <property type="match status" value="1"/>
</dbReference>
<dbReference type="AlphaFoldDB" id="A0A9X2MCT4"/>
<dbReference type="GO" id="GO:0004337">
    <property type="term" value="F:(2E,6E)-farnesyl diphosphate synthase activity"/>
    <property type="evidence" value="ECO:0007669"/>
    <property type="project" value="UniProtKB-EC"/>
</dbReference>
<comment type="catalytic activity">
    <reaction evidence="11">
        <text>isopentenyl diphosphate + (2E)-geranyl diphosphate = (2E,6E)-farnesyl diphosphate + diphosphate</text>
        <dbReference type="Rhea" id="RHEA:19361"/>
        <dbReference type="ChEBI" id="CHEBI:33019"/>
        <dbReference type="ChEBI" id="CHEBI:58057"/>
        <dbReference type="ChEBI" id="CHEBI:128769"/>
        <dbReference type="ChEBI" id="CHEBI:175763"/>
        <dbReference type="EC" id="2.5.1.10"/>
    </reaction>
</comment>
<dbReference type="RefSeq" id="WP_257490034.1">
    <property type="nucleotide sequence ID" value="NZ_JANJZL010000001.1"/>
</dbReference>
<dbReference type="PROSITE" id="PS00444">
    <property type="entry name" value="POLYPRENYL_SYNTHASE_2"/>
    <property type="match status" value="1"/>
</dbReference>
<comment type="caution">
    <text evidence="13">The sequence shown here is derived from an EMBL/GenBank/DDBJ whole genome shotgun (WGS) entry which is preliminary data.</text>
</comment>
<evidence type="ECO:0000313" key="13">
    <source>
        <dbReference type="EMBL" id="MCR2042607.1"/>
    </source>
</evidence>
<dbReference type="InterPro" id="IPR008949">
    <property type="entry name" value="Isoprenoid_synthase_dom_sf"/>
</dbReference>
<evidence type="ECO:0000256" key="10">
    <source>
        <dbReference type="ARBA" id="ARBA00032873"/>
    </source>
</evidence>
<organism evidence="13 14">
    <name type="scientific">Anaerosalibacter massiliensis</name>
    <dbReference type="NCBI Taxonomy" id="1347392"/>
    <lineage>
        <taxon>Bacteria</taxon>
        <taxon>Bacillati</taxon>
        <taxon>Bacillota</taxon>
        <taxon>Tissierellia</taxon>
        <taxon>Tissierellales</taxon>
        <taxon>Sporanaerobacteraceae</taxon>
        <taxon>Anaerosalibacter</taxon>
    </lineage>
</organism>
<gene>
    <name evidence="13" type="ORF">NSA23_00620</name>
</gene>
<keyword evidence="7" id="KW-0460">Magnesium</keyword>
<dbReference type="NCBIfam" id="NF045485">
    <property type="entry name" value="FPPsyn"/>
    <property type="match status" value="1"/>
</dbReference>
<evidence type="ECO:0000256" key="2">
    <source>
        <dbReference type="ARBA" id="ARBA00006706"/>
    </source>
</evidence>
<dbReference type="InterPro" id="IPR053378">
    <property type="entry name" value="Prenyl_diphosphate_synthase"/>
</dbReference>
<dbReference type="InterPro" id="IPR000092">
    <property type="entry name" value="Polyprenyl_synt"/>
</dbReference>
<accession>A0A9X2MCT4</accession>
<evidence type="ECO:0000313" key="14">
    <source>
        <dbReference type="Proteomes" id="UP001142078"/>
    </source>
</evidence>
<dbReference type="PANTHER" id="PTHR43281:SF1">
    <property type="entry name" value="FARNESYL DIPHOSPHATE SYNTHASE"/>
    <property type="match status" value="1"/>
</dbReference>
<keyword evidence="6" id="KW-0479">Metal-binding</keyword>